<accession>A0A7X5KM77</accession>
<dbReference type="SUPFAM" id="SSF141322">
    <property type="entry name" value="NfeD domain-like"/>
    <property type="match status" value="1"/>
</dbReference>
<dbReference type="GO" id="GO:0005886">
    <property type="term" value="C:plasma membrane"/>
    <property type="evidence" value="ECO:0007669"/>
    <property type="project" value="TreeGrafter"/>
</dbReference>
<gene>
    <name evidence="7" type="ORF">GXN74_07900</name>
</gene>
<name>A0A7X5KM77_9FIRM</name>
<keyword evidence="2 5" id="KW-0812">Transmembrane</keyword>
<keyword evidence="8" id="KW-1185">Reference proteome</keyword>
<evidence type="ECO:0000313" key="8">
    <source>
        <dbReference type="Proteomes" id="UP000461585"/>
    </source>
</evidence>
<feature type="transmembrane region" description="Helical" evidence="5">
    <location>
        <begin position="7"/>
        <end position="40"/>
    </location>
</feature>
<organism evidence="7 8">
    <name type="scientific">Anaerotalea alkaliphila</name>
    <dbReference type="NCBI Taxonomy" id="2662126"/>
    <lineage>
        <taxon>Bacteria</taxon>
        <taxon>Bacillati</taxon>
        <taxon>Bacillota</taxon>
        <taxon>Clostridia</taxon>
        <taxon>Eubacteriales</taxon>
        <taxon>Anaerotalea</taxon>
    </lineage>
</organism>
<evidence type="ECO:0000256" key="5">
    <source>
        <dbReference type="SAM" id="Phobius"/>
    </source>
</evidence>
<evidence type="ECO:0000256" key="4">
    <source>
        <dbReference type="ARBA" id="ARBA00023136"/>
    </source>
</evidence>
<dbReference type="Proteomes" id="UP000461585">
    <property type="component" value="Unassembled WGS sequence"/>
</dbReference>
<keyword evidence="4 5" id="KW-0472">Membrane</keyword>
<evidence type="ECO:0000256" key="2">
    <source>
        <dbReference type="ARBA" id="ARBA00022692"/>
    </source>
</evidence>
<protein>
    <submittedName>
        <fullName evidence="7">NfeD family protein</fullName>
    </submittedName>
</protein>
<evidence type="ECO:0000256" key="3">
    <source>
        <dbReference type="ARBA" id="ARBA00022989"/>
    </source>
</evidence>
<dbReference type="InterPro" id="IPR052165">
    <property type="entry name" value="Membrane_assoc_protease"/>
</dbReference>
<dbReference type="Pfam" id="PF01957">
    <property type="entry name" value="NfeD"/>
    <property type="match status" value="1"/>
</dbReference>
<feature type="domain" description="NfeD-like C-terminal" evidence="6">
    <location>
        <begin position="82"/>
        <end position="150"/>
    </location>
</feature>
<dbReference type="Gene3D" id="2.40.50.140">
    <property type="entry name" value="Nucleic acid-binding proteins"/>
    <property type="match status" value="1"/>
</dbReference>
<dbReference type="AlphaFoldDB" id="A0A7X5KM77"/>
<dbReference type="PANTHER" id="PTHR33507:SF3">
    <property type="entry name" value="INNER MEMBRANE PROTEIN YBBJ"/>
    <property type="match status" value="1"/>
</dbReference>
<sequence>MEPYVLWLVVIIATLLLEVATMSLTSIWFTVAGVVALLLSFTGLSFQWQAGVFIVLSALLLWLIYPLARKRLKPRITRTNYEADIGKTGHVIQTINNMEGKGQVKLQGQVWSAKAAPVPGPGGARETPVIHAGSTVVVVDIQGVKLIVEKMEGQETEKQDQTAKEN</sequence>
<keyword evidence="3 5" id="KW-1133">Transmembrane helix</keyword>
<feature type="transmembrane region" description="Helical" evidence="5">
    <location>
        <begin position="46"/>
        <end position="68"/>
    </location>
</feature>
<dbReference type="InterPro" id="IPR002810">
    <property type="entry name" value="NfeD-like_C"/>
</dbReference>
<dbReference type="PANTHER" id="PTHR33507">
    <property type="entry name" value="INNER MEMBRANE PROTEIN YBBJ"/>
    <property type="match status" value="1"/>
</dbReference>
<comment type="subcellular location">
    <subcellularLocation>
        <location evidence="1">Membrane</location>
        <topology evidence="1">Multi-pass membrane protein</topology>
    </subcellularLocation>
</comment>
<evidence type="ECO:0000256" key="1">
    <source>
        <dbReference type="ARBA" id="ARBA00004141"/>
    </source>
</evidence>
<proteinExistence type="predicted"/>
<reference evidence="7 8" key="1">
    <citation type="submission" date="2020-01" db="EMBL/GenBank/DDBJ databases">
        <title>Anaeroalcalibacter tamaniensis gen. nov., sp. nov., moderately halophilic strictly anaerobic fermenter bacterium from mud volcano of Taman peninsula.</title>
        <authorList>
            <person name="Frolova A."/>
            <person name="Merkel A.Y."/>
            <person name="Slobodkin A.I."/>
        </authorList>
    </citation>
    <scope>NUCLEOTIDE SEQUENCE [LARGE SCALE GENOMIC DNA]</scope>
    <source>
        <strain evidence="7 8">F-3ap</strain>
    </source>
</reference>
<comment type="caution">
    <text evidence="7">The sequence shown here is derived from an EMBL/GenBank/DDBJ whole genome shotgun (WGS) entry which is preliminary data.</text>
</comment>
<dbReference type="RefSeq" id="WP_162370393.1">
    <property type="nucleotide sequence ID" value="NZ_JAAEEH010000018.1"/>
</dbReference>
<dbReference type="InterPro" id="IPR012340">
    <property type="entry name" value="NA-bd_OB-fold"/>
</dbReference>
<evidence type="ECO:0000259" key="6">
    <source>
        <dbReference type="Pfam" id="PF01957"/>
    </source>
</evidence>
<evidence type="ECO:0000313" key="7">
    <source>
        <dbReference type="EMBL" id="NDL67666.1"/>
    </source>
</evidence>
<dbReference type="EMBL" id="JAAEEH010000018">
    <property type="protein sequence ID" value="NDL67666.1"/>
    <property type="molecule type" value="Genomic_DNA"/>
</dbReference>